<comment type="subcellular location">
    <subcellularLocation>
        <location evidence="1">Cell membrane</location>
    </subcellularLocation>
</comment>
<evidence type="ECO:0000313" key="6">
    <source>
        <dbReference type="Proteomes" id="UP001642360"/>
    </source>
</evidence>
<proteinExistence type="predicted"/>
<comment type="caution">
    <text evidence="5">The sequence shown here is derived from an EMBL/GenBank/DDBJ whole genome shotgun (WGS) entry which is preliminary data.</text>
</comment>
<evidence type="ECO:0000313" key="5">
    <source>
        <dbReference type="EMBL" id="CAK9165023.1"/>
    </source>
</evidence>
<protein>
    <submittedName>
        <fullName evidence="5">Uncharacterized protein</fullName>
    </submittedName>
</protein>
<keyword evidence="3" id="KW-0472">Membrane</keyword>
<gene>
    <name evidence="5" type="ORF">ILEXP_LOCUS34166</name>
</gene>
<keyword evidence="2" id="KW-1003">Cell membrane</keyword>
<dbReference type="PANTHER" id="PTHR35129">
    <property type="entry name" value="GUANINE NUCLEOTIDE-BINDING PROTEIN SUBUNIT GAMMA 1"/>
    <property type="match status" value="1"/>
</dbReference>
<evidence type="ECO:0000256" key="1">
    <source>
        <dbReference type="ARBA" id="ARBA00004236"/>
    </source>
</evidence>
<reference evidence="5 6" key="1">
    <citation type="submission" date="2024-02" db="EMBL/GenBank/DDBJ databases">
        <authorList>
            <person name="Vignale AGUSTIN F."/>
            <person name="Sosa J E."/>
            <person name="Modenutti C."/>
        </authorList>
    </citation>
    <scope>NUCLEOTIDE SEQUENCE [LARGE SCALE GENOMIC DNA]</scope>
</reference>
<organism evidence="5 6">
    <name type="scientific">Ilex paraguariensis</name>
    <name type="common">yerba mate</name>
    <dbReference type="NCBI Taxonomy" id="185542"/>
    <lineage>
        <taxon>Eukaryota</taxon>
        <taxon>Viridiplantae</taxon>
        <taxon>Streptophyta</taxon>
        <taxon>Embryophyta</taxon>
        <taxon>Tracheophyta</taxon>
        <taxon>Spermatophyta</taxon>
        <taxon>Magnoliopsida</taxon>
        <taxon>eudicotyledons</taxon>
        <taxon>Gunneridae</taxon>
        <taxon>Pentapetalae</taxon>
        <taxon>asterids</taxon>
        <taxon>campanulids</taxon>
        <taxon>Aquifoliales</taxon>
        <taxon>Aquifoliaceae</taxon>
        <taxon>Ilex</taxon>
    </lineage>
</organism>
<keyword evidence="4" id="KW-0807">Transducer</keyword>
<name>A0ABC8T6W6_9AQUA</name>
<dbReference type="InterPro" id="IPR045878">
    <property type="entry name" value="GG1/2"/>
</dbReference>
<dbReference type="AlphaFoldDB" id="A0ABC8T6W6"/>
<keyword evidence="6" id="KW-1185">Reference proteome</keyword>
<evidence type="ECO:0000256" key="3">
    <source>
        <dbReference type="ARBA" id="ARBA00023136"/>
    </source>
</evidence>
<accession>A0ABC8T6W6</accession>
<dbReference type="GO" id="GO:0005886">
    <property type="term" value="C:plasma membrane"/>
    <property type="evidence" value="ECO:0007669"/>
    <property type="project" value="UniProtKB-SubCell"/>
</dbReference>
<sequence length="141" mass="15614">MEAASASCKETNGPVNPLWDRWFEGQEDSSGSFIFQLCELKIIEDSLIHEWIMSAAGEFSHVPLRSTPTGCRALCFSFGILFVSTTGTTIPEKVPTEELEQLEKMEAASASCKETNGPVNPLWDRWFEGQEDSSGCGCWLL</sequence>
<dbReference type="GO" id="GO:0007165">
    <property type="term" value="P:signal transduction"/>
    <property type="evidence" value="ECO:0007669"/>
    <property type="project" value="UniProtKB-KW"/>
</dbReference>
<dbReference type="PANTHER" id="PTHR35129:SF6">
    <property type="entry name" value="G PROTEIN GAMMA DOMAIN-CONTAINING PROTEIN"/>
    <property type="match status" value="1"/>
</dbReference>
<dbReference type="EMBL" id="CAUOFW020004303">
    <property type="protein sequence ID" value="CAK9165023.1"/>
    <property type="molecule type" value="Genomic_DNA"/>
</dbReference>
<evidence type="ECO:0000256" key="2">
    <source>
        <dbReference type="ARBA" id="ARBA00022475"/>
    </source>
</evidence>
<dbReference type="Proteomes" id="UP001642360">
    <property type="component" value="Unassembled WGS sequence"/>
</dbReference>
<evidence type="ECO:0000256" key="4">
    <source>
        <dbReference type="ARBA" id="ARBA00023224"/>
    </source>
</evidence>